<dbReference type="AlphaFoldDB" id="A0A936Z0S9"/>
<organism evidence="1 2">
    <name type="scientific">Ramlibacter monticola</name>
    <dbReference type="NCBI Taxonomy" id="1926872"/>
    <lineage>
        <taxon>Bacteria</taxon>
        <taxon>Pseudomonadati</taxon>
        <taxon>Pseudomonadota</taxon>
        <taxon>Betaproteobacteria</taxon>
        <taxon>Burkholderiales</taxon>
        <taxon>Comamonadaceae</taxon>
        <taxon>Ramlibacter</taxon>
    </lineage>
</organism>
<name>A0A936Z0S9_9BURK</name>
<dbReference type="EMBL" id="JAEQNE010000004">
    <property type="protein sequence ID" value="MBL0392829.1"/>
    <property type="molecule type" value="Genomic_DNA"/>
</dbReference>
<sequence>MDDTFRDLTRFVEWEGEVEWLPADAASAARLELPPHWAAALGRDTVRRRVTALWSPLAELLPRTSSVFAAKVSELALLRTLEHGFSLVYLFDVGSDLAARRGFAPVEALPPEAARFPVDLLPLYRLHDGLVHMMSYDGGPLRAREWRSLADPSSGVVSLVKIATDGGDAFGFDISETAAVAYAIRPDDEEVEPVADPWAFLDDLMASRIEDL</sequence>
<evidence type="ECO:0000313" key="1">
    <source>
        <dbReference type="EMBL" id="MBL0392829.1"/>
    </source>
</evidence>
<evidence type="ECO:0000313" key="2">
    <source>
        <dbReference type="Proteomes" id="UP000599109"/>
    </source>
</evidence>
<keyword evidence="2" id="KW-1185">Reference proteome</keyword>
<dbReference type="Proteomes" id="UP000599109">
    <property type="component" value="Unassembled WGS sequence"/>
</dbReference>
<comment type="caution">
    <text evidence="1">The sequence shown here is derived from an EMBL/GenBank/DDBJ whole genome shotgun (WGS) entry which is preliminary data.</text>
</comment>
<accession>A0A936Z0S9</accession>
<proteinExistence type="predicted"/>
<dbReference type="RefSeq" id="WP_201675506.1">
    <property type="nucleotide sequence ID" value="NZ_JAEQNE010000004.1"/>
</dbReference>
<reference evidence="1 2" key="1">
    <citation type="journal article" date="2017" name="Int. J. Syst. Evol. Microbiol.">
        <title>Ramlibacter monticola sp. nov., isolated from forest soil.</title>
        <authorList>
            <person name="Chaudhary D.K."/>
            <person name="Kim J."/>
        </authorList>
    </citation>
    <scope>NUCLEOTIDE SEQUENCE [LARGE SCALE GENOMIC DNA]</scope>
    <source>
        <strain evidence="1 2">KACC 19175</strain>
    </source>
</reference>
<gene>
    <name evidence="1" type="ORF">JJ685_16955</name>
</gene>
<protein>
    <submittedName>
        <fullName evidence="1">Uncharacterized protein</fullName>
    </submittedName>
</protein>